<keyword evidence="2" id="KW-0064">Aspartyl protease</keyword>
<dbReference type="InterPro" id="IPR001995">
    <property type="entry name" value="Peptidase_A2_cat"/>
</dbReference>
<dbReference type="PROSITE" id="PS00141">
    <property type="entry name" value="ASP_PROTEASE"/>
    <property type="match status" value="1"/>
</dbReference>
<proteinExistence type="predicted"/>
<feature type="non-terminal residue" evidence="4">
    <location>
        <position position="1"/>
    </location>
</feature>
<keyword evidence="1" id="KW-0645">Protease</keyword>
<accession>A0A7K8AXX5</accession>
<feature type="non-terminal residue" evidence="4">
    <location>
        <position position="159"/>
    </location>
</feature>
<dbReference type="InterPro" id="IPR036157">
    <property type="entry name" value="dUTPase-like_sf"/>
</dbReference>
<dbReference type="Pfam" id="PF00692">
    <property type="entry name" value="dUTPase"/>
    <property type="match status" value="1"/>
</dbReference>
<evidence type="ECO:0000256" key="1">
    <source>
        <dbReference type="ARBA" id="ARBA00022670"/>
    </source>
</evidence>
<organism evidence="4 5">
    <name type="scientific">Cnemophilus loriae</name>
    <name type="common">Loria's bird-of-paradise</name>
    <dbReference type="NCBI Taxonomy" id="254448"/>
    <lineage>
        <taxon>Eukaryota</taxon>
        <taxon>Metazoa</taxon>
        <taxon>Chordata</taxon>
        <taxon>Craniata</taxon>
        <taxon>Vertebrata</taxon>
        <taxon>Euteleostomi</taxon>
        <taxon>Archelosauria</taxon>
        <taxon>Archosauria</taxon>
        <taxon>Dinosauria</taxon>
        <taxon>Saurischia</taxon>
        <taxon>Theropoda</taxon>
        <taxon>Coelurosauria</taxon>
        <taxon>Aves</taxon>
        <taxon>Neognathae</taxon>
        <taxon>Neoaves</taxon>
        <taxon>Telluraves</taxon>
        <taxon>Australaves</taxon>
        <taxon>Passeriformes</taxon>
        <taxon>Corvoidea</taxon>
        <taxon>Corvidae</taxon>
        <taxon>Cnemophilus</taxon>
    </lineage>
</organism>
<dbReference type="PANTHER" id="PTHR19422">
    <property type="entry name" value="GAG RETROVIRAL POLYPROTEIN"/>
    <property type="match status" value="1"/>
</dbReference>
<sequence>GSLGLNLATSIDITLVDTAVTTVPTGVCGPVVAQGQNVGALLLGRSSAAIKGLIVIPGLIDADYTGEILIMIKTDFPPMIVPRYSKIAQLVPLTQLVTSDRPTSREERGARGFGSTGTAAMLSLSMGIRPTAVAGFRYHGGTITLTALLDTGADVTIVS</sequence>
<dbReference type="PROSITE" id="PS50175">
    <property type="entry name" value="ASP_PROT_RETROV"/>
    <property type="match status" value="1"/>
</dbReference>
<dbReference type="InterPro" id="IPR029054">
    <property type="entry name" value="dUTPase-like"/>
</dbReference>
<dbReference type="InterPro" id="IPR051592">
    <property type="entry name" value="HERV-K_Pro_peptidase_A2"/>
</dbReference>
<gene>
    <name evidence="4" type="primary">Ervk9_2</name>
    <name evidence="4" type="ORF">CNELOR_R04244</name>
</gene>
<dbReference type="AlphaFoldDB" id="A0A7K8AXX5"/>
<dbReference type="PANTHER" id="PTHR19422:SF123">
    <property type="entry name" value="RT1 CLASS I, LOCUS CE15"/>
    <property type="match status" value="1"/>
</dbReference>
<evidence type="ECO:0000313" key="5">
    <source>
        <dbReference type="Proteomes" id="UP000517678"/>
    </source>
</evidence>
<dbReference type="GO" id="GO:0004190">
    <property type="term" value="F:aspartic-type endopeptidase activity"/>
    <property type="evidence" value="ECO:0007669"/>
    <property type="project" value="UniProtKB-KW"/>
</dbReference>
<keyword evidence="2" id="KW-0378">Hydrolase</keyword>
<dbReference type="InterPro" id="IPR001969">
    <property type="entry name" value="Aspartic_peptidase_AS"/>
</dbReference>
<evidence type="ECO:0000313" key="4">
    <source>
        <dbReference type="EMBL" id="NXB06940.1"/>
    </source>
</evidence>
<dbReference type="EMBL" id="VZTF01005461">
    <property type="protein sequence ID" value="NXB06940.1"/>
    <property type="molecule type" value="Genomic_DNA"/>
</dbReference>
<dbReference type="Proteomes" id="UP000517678">
    <property type="component" value="Unassembled WGS sequence"/>
</dbReference>
<evidence type="ECO:0000256" key="2">
    <source>
        <dbReference type="ARBA" id="ARBA00022750"/>
    </source>
</evidence>
<dbReference type="SUPFAM" id="SSF51283">
    <property type="entry name" value="dUTPase-like"/>
    <property type="match status" value="1"/>
</dbReference>
<dbReference type="GO" id="GO:0006508">
    <property type="term" value="P:proteolysis"/>
    <property type="evidence" value="ECO:0007669"/>
    <property type="project" value="UniProtKB-KW"/>
</dbReference>
<reference evidence="4 5" key="1">
    <citation type="submission" date="2019-09" db="EMBL/GenBank/DDBJ databases">
        <title>Bird 10,000 Genomes (B10K) Project - Family phase.</title>
        <authorList>
            <person name="Zhang G."/>
        </authorList>
    </citation>
    <scope>NUCLEOTIDE SEQUENCE [LARGE SCALE GENOMIC DNA]</scope>
    <source>
        <strain evidence="4">B10K-DU-029-38</strain>
        <tissue evidence="4">Muscle</tissue>
    </source>
</reference>
<dbReference type="Gene3D" id="2.70.40.10">
    <property type="match status" value="1"/>
</dbReference>
<protein>
    <submittedName>
        <fullName evidence="4">POK9 protein</fullName>
    </submittedName>
</protein>
<keyword evidence="5" id="KW-1185">Reference proteome</keyword>
<name>A0A7K8AXX5_9CORV</name>
<comment type="caution">
    <text evidence="4">The sequence shown here is derived from an EMBL/GenBank/DDBJ whole genome shotgun (WGS) entry which is preliminary data.</text>
</comment>
<evidence type="ECO:0000259" key="3">
    <source>
        <dbReference type="PROSITE" id="PS50175"/>
    </source>
</evidence>
<feature type="domain" description="Peptidase A2" evidence="3">
    <location>
        <begin position="145"/>
        <end position="159"/>
    </location>
</feature>